<dbReference type="Proteomes" id="UP000499080">
    <property type="component" value="Unassembled WGS sequence"/>
</dbReference>
<sequence length="139" mass="14934">MGRFLSRCCHGKNGSGRMPMGNMRGDIFIARSGRFLLFPMEVSLLRIFSQSLDTAELPPSCLGILGQLKNGRHDSSGTEAGDLLPITGHGPTPSEGGTFRHRSGGNSTTHHSNAHQGSENLPTYPVASHPRTRGAPERE</sequence>
<protein>
    <submittedName>
        <fullName evidence="2">Uncharacterized protein</fullName>
    </submittedName>
</protein>
<evidence type="ECO:0000313" key="3">
    <source>
        <dbReference type="EMBL" id="GBN42364.1"/>
    </source>
</evidence>
<dbReference type="EMBL" id="BGPR01129540">
    <property type="protein sequence ID" value="GBN42339.1"/>
    <property type="molecule type" value="Genomic_DNA"/>
</dbReference>
<dbReference type="AlphaFoldDB" id="A0A4Y2NUH2"/>
<proteinExistence type="predicted"/>
<comment type="caution">
    <text evidence="2">The sequence shown here is derived from an EMBL/GenBank/DDBJ whole genome shotgun (WGS) entry which is preliminary data.</text>
</comment>
<accession>A0A4Y2NUH2</accession>
<keyword evidence="4" id="KW-1185">Reference proteome</keyword>
<dbReference type="EMBL" id="BGPR01129547">
    <property type="protein sequence ID" value="GBN42364.1"/>
    <property type="molecule type" value="Genomic_DNA"/>
</dbReference>
<gene>
    <name evidence="2" type="ORF">AVEN_246761_1</name>
    <name evidence="3" type="ORF">AVEN_71253_1</name>
</gene>
<evidence type="ECO:0000313" key="2">
    <source>
        <dbReference type="EMBL" id="GBN42339.1"/>
    </source>
</evidence>
<organism evidence="2 4">
    <name type="scientific">Araneus ventricosus</name>
    <name type="common">Orbweaver spider</name>
    <name type="synonym">Epeira ventricosa</name>
    <dbReference type="NCBI Taxonomy" id="182803"/>
    <lineage>
        <taxon>Eukaryota</taxon>
        <taxon>Metazoa</taxon>
        <taxon>Ecdysozoa</taxon>
        <taxon>Arthropoda</taxon>
        <taxon>Chelicerata</taxon>
        <taxon>Arachnida</taxon>
        <taxon>Araneae</taxon>
        <taxon>Araneomorphae</taxon>
        <taxon>Entelegynae</taxon>
        <taxon>Araneoidea</taxon>
        <taxon>Araneidae</taxon>
        <taxon>Araneus</taxon>
    </lineage>
</organism>
<evidence type="ECO:0000313" key="4">
    <source>
        <dbReference type="Proteomes" id="UP000499080"/>
    </source>
</evidence>
<name>A0A4Y2NUH2_ARAVE</name>
<reference evidence="2 4" key="1">
    <citation type="journal article" date="2019" name="Sci. Rep.">
        <title>Orb-weaving spider Araneus ventricosus genome elucidates the spidroin gene catalogue.</title>
        <authorList>
            <person name="Kono N."/>
            <person name="Nakamura H."/>
            <person name="Ohtoshi R."/>
            <person name="Moran D.A.P."/>
            <person name="Shinohara A."/>
            <person name="Yoshida Y."/>
            <person name="Fujiwara M."/>
            <person name="Mori M."/>
            <person name="Tomita M."/>
            <person name="Arakawa K."/>
        </authorList>
    </citation>
    <scope>NUCLEOTIDE SEQUENCE [LARGE SCALE GENOMIC DNA]</scope>
</reference>
<feature type="region of interest" description="Disordered" evidence="1">
    <location>
        <begin position="69"/>
        <end position="139"/>
    </location>
</feature>
<evidence type="ECO:0000256" key="1">
    <source>
        <dbReference type="SAM" id="MobiDB-lite"/>
    </source>
</evidence>
<feature type="compositionally biased region" description="Polar residues" evidence="1">
    <location>
        <begin position="104"/>
        <end position="121"/>
    </location>
</feature>